<feature type="chain" id="PRO_5035433274" evidence="1">
    <location>
        <begin position="21"/>
        <end position="134"/>
    </location>
</feature>
<name>A0A8K0DF47_IGNLU</name>
<dbReference type="Proteomes" id="UP000801492">
    <property type="component" value="Unassembled WGS sequence"/>
</dbReference>
<keyword evidence="3" id="KW-1185">Reference proteome</keyword>
<protein>
    <submittedName>
        <fullName evidence="2">Uncharacterized protein</fullName>
    </submittedName>
</protein>
<keyword evidence="1" id="KW-0732">Signal</keyword>
<proteinExistence type="predicted"/>
<accession>A0A8K0DF47</accession>
<dbReference type="AlphaFoldDB" id="A0A8K0DF47"/>
<evidence type="ECO:0000256" key="1">
    <source>
        <dbReference type="SAM" id="SignalP"/>
    </source>
</evidence>
<gene>
    <name evidence="2" type="ORF">ILUMI_01043</name>
</gene>
<evidence type="ECO:0000313" key="3">
    <source>
        <dbReference type="Proteomes" id="UP000801492"/>
    </source>
</evidence>
<organism evidence="2 3">
    <name type="scientific">Ignelater luminosus</name>
    <name type="common">Cucubano</name>
    <name type="synonym">Pyrophorus luminosus</name>
    <dbReference type="NCBI Taxonomy" id="2038154"/>
    <lineage>
        <taxon>Eukaryota</taxon>
        <taxon>Metazoa</taxon>
        <taxon>Ecdysozoa</taxon>
        <taxon>Arthropoda</taxon>
        <taxon>Hexapoda</taxon>
        <taxon>Insecta</taxon>
        <taxon>Pterygota</taxon>
        <taxon>Neoptera</taxon>
        <taxon>Endopterygota</taxon>
        <taxon>Coleoptera</taxon>
        <taxon>Polyphaga</taxon>
        <taxon>Elateriformia</taxon>
        <taxon>Elateroidea</taxon>
        <taxon>Elateridae</taxon>
        <taxon>Agrypninae</taxon>
        <taxon>Pyrophorini</taxon>
        <taxon>Ignelater</taxon>
    </lineage>
</organism>
<feature type="signal peptide" evidence="1">
    <location>
        <begin position="1"/>
        <end position="20"/>
    </location>
</feature>
<reference evidence="2" key="1">
    <citation type="submission" date="2019-08" db="EMBL/GenBank/DDBJ databases">
        <title>The genome of the North American firefly Photinus pyralis.</title>
        <authorList>
            <consortium name="Photinus pyralis genome working group"/>
            <person name="Fallon T.R."/>
            <person name="Sander Lower S.E."/>
            <person name="Weng J.-K."/>
        </authorList>
    </citation>
    <scope>NUCLEOTIDE SEQUENCE</scope>
    <source>
        <strain evidence="2">TRF0915ILg1</strain>
        <tissue evidence="2">Whole body</tissue>
    </source>
</reference>
<dbReference type="EMBL" id="VTPC01000598">
    <property type="protein sequence ID" value="KAF2905135.1"/>
    <property type="molecule type" value="Genomic_DNA"/>
</dbReference>
<evidence type="ECO:0000313" key="2">
    <source>
        <dbReference type="EMBL" id="KAF2905135.1"/>
    </source>
</evidence>
<comment type="caution">
    <text evidence="2">The sequence shown here is derived from an EMBL/GenBank/DDBJ whole genome shotgun (WGS) entry which is preliminary data.</text>
</comment>
<sequence>MLCVRIIILVVLTCLNDTEGATWKILHQQSSIFQKIVKVPYSPSVSDNYELDYDNAAPIFLQDDGDETDDTIHLPTNNLTVSGNAVESTKGSTTANSLRAPGRLQPMVWAPQICSEGQKFVAGHCRDTFDDYNE</sequence>